<keyword evidence="3" id="KW-0732">Signal</keyword>
<feature type="region of interest" description="Disordered" evidence="1">
    <location>
        <begin position="786"/>
        <end position="818"/>
    </location>
</feature>
<dbReference type="RefSeq" id="XP_030378377.1">
    <property type="nucleotide sequence ID" value="XM_030522517.1"/>
</dbReference>
<keyword evidence="2" id="KW-0812">Transmembrane</keyword>
<evidence type="ECO:0000256" key="2">
    <source>
        <dbReference type="SAM" id="Phobius"/>
    </source>
</evidence>
<dbReference type="GeneID" id="115627002"/>
<evidence type="ECO:0000313" key="5">
    <source>
        <dbReference type="RefSeq" id="XP_030378377.1"/>
    </source>
</evidence>
<evidence type="ECO:0000256" key="3">
    <source>
        <dbReference type="SAM" id="SignalP"/>
    </source>
</evidence>
<accession>A0A6J2TTZ9</accession>
<feature type="region of interest" description="Disordered" evidence="1">
    <location>
        <begin position="711"/>
        <end position="748"/>
    </location>
</feature>
<gene>
    <name evidence="5" type="primary">LOC115627002</name>
</gene>
<dbReference type="OrthoDB" id="8185041at2759"/>
<feature type="compositionally biased region" description="Low complexity" evidence="1">
    <location>
        <begin position="722"/>
        <end position="731"/>
    </location>
</feature>
<evidence type="ECO:0000256" key="1">
    <source>
        <dbReference type="SAM" id="MobiDB-lite"/>
    </source>
</evidence>
<keyword evidence="2" id="KW-0472">Membrane</keyword>
<feature type="compositionally biased region" description="Low complexity" evidence="1">
    <location>
        <begin position="791"/>
        <end position="810"/>
    </location>
</feature>
<feature type="region of interest" description="Disordered" evidence="1">
    <location>
        <begin position="658"/>
        <end position="690"/>
    </location>
</feature>
<feature type="compositionally biased region" description="Pro residues" evidence="1">
    <location>
        <begin position="732"/>
        <end position="743"/>
    </location>
</feature>
<dbReference type="AlphaFoldDB" id="A0A6J2TTZ9"/>
<feature type="signal peptide" evidence="3">
    <location>
        <begin position="1"/>
        <end position="19"/>
    </location>
</feature>
<protein>
    <submittedName>
        <fullName evidence="5">Uncharacterized protein LOC115627002 isoform X1</fullName>
    </submittedName>
</protein>
<keyword evidence="2" id="KW-1133">Transmembrane helix</keyword>
<evidence type="ECO:0000313" key="4">
    <source>
        <dbReference type="Proteomes" id="UP000504634"/>
    </source>
</evidence>
<keyword evidence="4" id="KW-1185">Reference proteome</keyword>
<name>A0A6J2TTZ9_DROLE</name>
<organism evidence="4 5">
    <name type="scientific">Drosophila lebanonensis</name>
    <name type="common">Fruit fly</name>
    <name type="synonym">Scaptodrosophila lebanonensis</name>
    <dbReference type="NCBI Taxonomy" id="7225"/>
    <lineage>
        <taxon>Eukaryota</taxon>
        <taxon>Metazoa</taxon>
        <taxon>Ecdysozoa</taxon>
        <taxon>Arthropoda</taxon>
        <taxon>Hexapoda</taxon>
        <taxon>Insecta</taxon>
        <taxon>Pterygota</taxon>
        <taxon>Neoptera</taxon>
        <taxon>Endopterygota</taxon>
        <taxon>Diptera</taxon>
        <taxon>Brachycera</taxon>
        <taxon>Muscomorpha</taxon>
        <taxon>Ephydroidea</taxon>
        <taxon>Drosophilidae</taxon>
        <taxon>Scaptodrosophila</taxon>
    </lineage>
</organism>
<feature type="region of interest" description="Disordered" evidence="1">
    <location>
        <begin position="866"/>
        <end position="886"/>
    </location>
</feature>
<sequence length="894" mass="100061">MVESRKIVLLVGLIVQAIAAGNSFSPNSNYEDGGTKPIDICNYCNCSGMIMICDYRYNRTLTIIWDSTYFVPSSVTSIEVRLAEDTNLELGKNFFNKNIVNRLKVTGIVGKNAQLEIKQGAFLGNQAGYPDIRIENVSWVFVRSKAFSRTEIKFQVEHSQNVRIENSAFDKINMTATFKHINNLEISPKAFTPGKGHARLRIENANIGDIYFETSLQEMRFVKCNIGTIKREAFNVLSISISQLILEHCHINTIESRAFTDKLHSDHVSIADGTIGIIDSEAIMSSGITNLTFKNNTIDVIKSQAIVVYSIYVNIYGNRIRDLNRNWLELKENPQNLTEDRSHSTDMSLPCTFTHNQLKNPHPGSLNLTRCRVHHVIVERDCDCKNEWLAKLSDKDFRSEVYCRSNSLQSCFNETWIHTHRYTIEACDTNSQTLRCSDNSTWTKHEGQYYSPKQWQEKIEYSEWARISFYVGILLILIIIAGLFIYILCKCCARKKGIPNNICPTFSEIDIQLINEGLQNMRRQRQMTSNLERQFRMLLRGNLTTMDCEQLITDILAQRIDQMIIAVLSDHMMHHHPGNTATAPIESFSPSSDNSMVGNYNDGGLYSSTDVGHNTSEPVAQQDPFEEHIYTEPLLTDYSDPADPASQANYVYTDPYIPRQDPQDMPPAYEPNYAQPVLQPRSEPPSTRALPPIVYQLPDVLNRCYAIPNKQVGGRTGLATGSTASTSASEPAPAPAPAPPPPSATTATYAQRSVRDLRENLEATHKFHPDQMRSECNQLHTRYPLQRLPYNNNSNNNNNNNNSSSSSSSSKANIHKRRNISNSNSFACLDGAASLAAMEHMDMRDAVAKANADATDAASATAIGNVTASDSGSDHSGGSDETVKIDDIIPYVDA</sequence>
<feature type="compositionally biased region" description="Basic and acidic residues" evidence="1">
    <location>
        <begin position="877"/>
        <end position="886"/>
    </location>
</feature>
<reference evidence="5" key="1">
    <citation type="submission" date="2025-08" db="UniProtKB">
        <authorList>
            <consortium name="RefSeq"/>
        </authorList>
    </citation>
    <scope>IDENTIFICATION</scope>
    <source>
        <strain evidence="5">11010-0011.00</strain>
        <tissue evidence="5">Whole body</tissue>
    </source>
</reference>
<dbReference type="Proteomes" id="UP000504634">
    <property type="component" value="Unplaced"/>
</dbReference>
<feature type="chain" id="PRO_5026913617" evidence="3">
    <location>
        <begin position="20"/>
        <end position="894"/>
    </location>
</feature>
<proteinExistence type="predicted"/>
<feature type="transmembrane region" description="Helical" evidence="2">
    <location>
        <begin position="467"/>
        <end position="489"/>
    </location>
</feature>